<dbReference type="VEuPathDB" id="VectorBase:AFUN010414"/>
<accession>A0A182RVV4</accession>
<dbReference type="EnsemblMetazoa" id="AFUN010414-RA">
    <property type="protein sequence ID" value="AFUN010414-PA"/>
    <property type="gene ID" value="AFUN010414"/>
</dbReference>
<reference evidence="5" key="1">
    <citation type="submission" date="2020-05" db="UniProtKB">
        <authorList>
            <consortium name="EnsemblMetazoa"/>
        </authorList>
    </citation>
    <scope>IDENTIFICATION</scope>
    <source>
        <strain evidence="5">FUMOZ</strain>
    </source>
</reference>
<evidence type="ECO:0000256" key="3">
    <source>
        <dbReference type="ARBA" id="ARBA00031876"/>
    </source>
</evidence>
<protein>
    <recommendedName>
        <fullName evidence="2">Protein NATD1</fullName>
    </recommendedName>
    <alternativeName>
        <fullName evidence="3">N-acetyltransferase domain-containing protein 1</fullName>
    </alternativeName>
</protein>
<dbReference type="STRING" id="62324.A0A182RVV4"/>
<dbReference type="SUPFAM" id="SSF55729">
    <property type="entry name" value="Acyl-CoA N-acyltransferases (Nat)"/>
    <property type="match status" value="1"/>
</dbReference>
<evidence type="ECO:0000256" key="1">
    <source>
        <dbReference type="ARBA" id="ARBA00006233"/>
    </source>
</evidence>
<dbReference type="PANTHER" id="PTHR31435:SF9">
    <property type="entry name" value="PROTEIN NATD1"/>
    <property type="match status" value="1"/>
</dbReference>
<dbReference type="VEuPathDB" id="VectorBase:AFUN2_006466"/>
<dbReference type="Gene3D" id="3.40.630.30">
    <property type="match status" value="1"/>
</dbReference>
<organism evidence="5">
    <name type="scientific">Anopheles funestus</name>
    <name type="common">African malaria mosquito</name>
    <dbReference type="NCBI Taxonomy" id="62324"/>
    <lineage>
        <taxon>Eukaryota</taxon>
        <taxon>Metazoa</taxon>
        <taxon>Ecdysozoa</taxon>
        <taxon>Arthropoda</taxon>
        <taxon>Hexapoda</taxon>
        <taxon>Insecta</taxon>
        <taxon>Pterygota</taxon>
        <taxon>Neoptera</taxon>
        <taxon>Endopterygota</taxon>
        <taxon>Diptera</taxon>
        <taxon>Nematocera</taxon>
        <taxon>Culicoidea</taxon>
        <taxon>Culicidae</taxon>
        <taxon>Anophelinae</taxon>
        <taxon>Anopheles</taxon>
    </lineage>
</organism>
<evidence type="ECO:0000259" key="4">
    <source>
        <dbReference type="PROSITE" id="PS51729"/>
    </source>
</evidence>
<evidence type="ECO:0000256" key="2">
    <source>
        <dbReference type="ARBA" id="ARBA00020243"/>
    </source>
</evidence>
<dbReference type="PANTHER" id="PTHR31435">
    <property type="entry name" value="PROTEIN NATD1"/>
    <property type="match status" value="1"/>
</dbReference>
<feature type="domain" description="N-acetyltransferase" evidence="4">
    <location>
        <begin position="27"/>
        <end position="116"/>
    </location>
</feature>
<dbReference type="InterPro" id="IPR016181">
    <property type="entry name" value="Acyl_CoA_acyltransferase"/>
</dbReference>
<name>A0A182RVV4_ANOFN</name>
<dbReference type="InterPro" id="IPR045057">
    <property type="entry name" value="Gcn5-rel_NAT"/>
</dbReference>
<dbReference type="InterPro" id="IPR031165">
    <property type="entry name" value="GNAT_YJDJ"/>
</dbReference>
<evidence type="ECO:0000313" key="5">
    <source>
        <dbReference type="EnsemblMetazoa" id="AFUN010414-PA"/>
    </source>
</evidence>
<comment type="similarity">
    <text evidence="1">Belongs to the NATD1 family.</text>
</comment>
<sequence>MSCLLSARLIASGISANRMYCTVAAVKNDFKRKKFVIDLGKNDEAYLQYSEDRNGNIISLKHTYVPDAGKGKGLGKKLVESAFQYAIEKRMMVKLECDFAVKYFKDNESTYKPYVTK</sequence>
<proteinExistence type="inferred from homology"/>
<dbReference type="PROSITE" id="PS51729">
    <property type="entry name" value="GNAT_YJDJ"/>
    <property type="match status" value="1"/>
</dbReference>
<dbReference type="AlphaFoldDB" id="A0A182RVV4"/>
<dbReference type="Pfam" id="PF14542">
    <property type="entry name" value="Acetyltransf_CG"/>
    <property type="match status" value="1"/>
</dbReference>